<dbReference type="PANTHER" id="PTHR47786">
    <property type="entry name" value="ALPHA-1,4-GLUCAN:MALTOSE-1-PHOSPHATE MALTOSYLTRANSFERASE"/>
    <property type="match status" value="1"/>
</dbReference>
<dbReference type="PANTHER" id="PTHR47786:SF2">
    <property type="entry name" value="GLYCOSYL HYDROLASE FAMILY 13 CATALYTIC DOMAIN-CONTAINING PROTEIN"/>
    <property type="match status" value="1"/>
</dbReference>
<dbReference type="HOGENOM" id="CLU_043801_0_0_11"/>
<dbReference type="Proteomes" id="UP000001219">
    <property type="component" value="Chromosome"/>
</dbReference>
<dbReference type="GO" id="GO:0005975">
    <property type="term" value="P:carbohydrate metabolic process"/>
    <property type="evidence" value="ECO:0007669"/>
    <property type="project" value="InterPro"/>
</dbReference>
<protein>
    <submittedName>
        <fullName evidence="2">Alpha amylase catalytic region</fullName>
    </submittedName>
</protein>
<keyword evidence="3" id="KW-1185">Reference proteome</keyword>
<reference evidence="3" key="1">
    <citation type="submission" date="2009-10" db="EMBL/GenBank/DDBJ databases">
        <title>The complete chromosome of Gordonia bronchialis DSM 43247.</title>
        <authorList>
            <consortium name="US DOE Joint Genome Institute (JGI-PGF)"/>
            <person name="Lucas S."/>
            <person name="Copeland A."/>
            <person name="Lapidus A."/>
            <person name="Glavina del Rio T."/>
            <person name="Dalin E."/>
            <person name="Tice H."/>
            <person name="Bruce D."/>
            <person name="Goodwin L."/>
            <person name="Pitluck S."/>
            <person name="Kyrpides N."/>
            <person name="Mavromatis K."/>
            <person name="Ivanova N."/>
            <person name="Ovchinnikova G."/>
            <person name="Saunders E."/>
            <person name="Brettin T."/>
            <person name="Detter J.C."/>
            <person name="Han C."/>
            <person name="Larimer F."/>
            <person name="Land M."/>
            <person name="Hauser L."/>
            <person name="Markowitz V."/>
            <person name="Cheng J.-F."/>
            <person name="Hugenholtz P."/>
            <person name="Woyke T."/>
            <person name="Wu D."/>
            <person name="Jando M."/>
            <person name="Schneider S."/>
            <person name="Goeker M."/>
            <person name="Klenk H.-P."/>
            <person name="Eisen J.A."/>
        </authorList>
    </citation>
    <scope>NUCLEOTIDE SEQUENCE [LARGE SCALE GENOMIC DNA]</scope>
    <source>
        <strain evidence="3">ATCC 25592 / DSM 43247 / BCRC 13721 / JCM 3198 / KCTC 3076 / NBRC 16047 / NCTC 10667</strain>
    </source>
</reference>
<gene>
    <name evidence="2" type="ordered locus">Gbro_3748</name>
</gene>
<dbReference type="SUPFAM" id="SSF51445">
    <property type="entry name" value="(Trans)glycosidases"/>
    <property type="match status" value="1"/>
</dbReference>
<name>D0L2M6_GORB4</name>
<dbReference type="KEGG" id="gbr:Gbro_3748"/>
<proteinExistence type="predicted"/>
<dbReference type="eggNOG" id="COG0366">
    <property type="taxonomic scope" value="Bacteria"/>
</dbReference>
<dbReference type="EMBL" id="CP001802">
    <property type="protein sequence ID" value="ACY22929.1"/>
    <property type="molecule type" value="Genomic_DNA"/>
</dbReference>
<dbReference type="STRING" id="526226.Gbro_3748"/>
<reference evidence="2 3" key="2">
    <citation type="journal article" date="2010" name="Stand. Genomic Sci.">
        <title>Complete genome sequence of Gordonia bronchialis type strain (3410).</title>
        <authorList>
            <person name="Ivanova N."/>
            <person name="Sikorski J."/>
            <person name="Jando M."/>
            <person name="Lapidus A."/>
            <person name="Nolan M."/>
            <person name="Lucas S."/>
            <person name="Del Rio T.G."/>
            <person name="Tice H."/>
            <person name="Copeland A."/>
            <person name="Cheng J.F."/>
            <person name="Chen F."/>
            <person name="Bruce D."/>
            <person name="Goodwin L."/>
            <person name="Pitluck S."/>
            <person name="Mavromatis K."/>
            <person name="Ovchinnikova G."/>
            <person name="Pati A."/>
            <person name="Chen A."/>
            <person name="Palaniappan K."/>
            <person name="Land M."/>
            <person name="Hauser L."/>
            <person name="Chang Y.J."/>
            <person name="Jeffries C.D."/>
            <person name="Chain P."/>
            <person name="Saunders E."/>
            <person name="Han C."/>
            <person name="Detter J.C."/>
            <person name="Brettin T."/>
            <person name="Rohde M."/>
            <person name="Goker M."/>
            <person name="Bristow J."/>
            <person name="Eisen J.A."/>
            <person name="Markowitz V."/>
            <person name="Hugenholtz P."/>
            <person name="Klenk H.P."/>
            <person name="Kyrpides N.C."/>
        </authorList>
    </citation>
    <scope>NUCLEOTIDE SEQUENCE [LARGE SCALE GENOMIC DNA]</scope>
    <source>
        <strain evidence="3">ATCC 25592 / DSM 43247 / BCRC 13721 / JCM 3198 / KCTC 3076 / NBRC 16047 / NCTC 10667</strain>
    </source>
</reference>
<evidence type="ECO:0000259" key="1">
    <source>
        <dbReference type="SMART" id="SM00642"/>
    </source>
</evidence>
<dbReference type="SMART" id="SM00642">
    <property type="entry name" value="Aamy"/>
    <property type="match status" value="1"/>
</dbReference>
<dbReference type="InterPro" id="IPR017853">
    <property type="entry name" value="GH"/>
</dbReference>
<dbReference type="Gene3D" id="3.20.20.80">
    <property type="entry name" value="Glycosidases"/>
    <property type="match status" value="1"/>
</dbReference>
<organism evidence="2 3">
    <name type="scientific">Gordonia bronchialis (strain ATCC 25592 / DSM 43247 / BCRC 13721 / JCM 3198 / KCTC 3076 / NBRC 16047 / NCTC 10667)</name>
    <name type="common">Rhodococcus bronchialis</name>
    <dbReference type="NCBI Taxonomy" id="526226"/>
    <lineage>
        <taxon>Bacteria</taxon>
        <taxon>Bacillati</taxon>
        <taxon>Actinomycetota</taxon>
        <taxon>Actinomycetes</taxon>
        <taxon>Mycobacteriales</taxon>
        <taxon>Gordoniaceae</taxon>
        <taxon>Gordonia</taxon>
    </lineage>
</organism>
<dbReference type="AlphaFoldDB" id="D0L2M6"/>
<feature type="domain" description="Glycosyl hydrolase family 13 catalytic" evidence="1">
    <location>
        <begin position="70"/>
        <end position="383"/>
    </location>
</feature>
<dbReference type="InterPro" id="IPR006047">
    <property type="entry name" value="GH13_cat_dom"/>
</dbReference>
<sequence>MKLPPSPLIYEINTWPWLTELARLTGRPVDLASVPDDQWDAIAALGFDAVWLMGVWRRSPAGVAIARADKLLMEWFARSLDDFTDDDVVGSPYCVCDYVVDDHLGGDDALAVAREQLARRGVGLILDFVPNHVALDHPWTAQPEWFIRGSADDLERDPHSYVTVDGGAVLANGRDPHFPAWRDVVQVNAYAPGLRAAAADTLRQIAGRCDGVRCDMAMLMMNDIVARTWGEAAGAIPDADYWPPIIDAVRAGHPGFVFIAEAYWGTEAALAAQGFDFCYDKTLYDVLAHDPARLRPTLGADGRTPQRLVRFIENHDEDRAAVVFSDRDRMAAVTALTQAGARLVHQGQMEGRRARVPVQLRRFRDEPVDADRAVFYRALLAALADPVFSHGEWRLCDVRGSSDAVVAWERAGQTRWVVAVNVGDRPATLTLAGFADVPVVESPLTGEQVRVSPDGVLAVSLMAWGWQLYRARPGSGAAPVGRSD</sequence>
<dbReference type="OrthoDB" id="9802433at2"/>
<dbReference type="CDD" id="cd11347">
    <property type="entry name" value="AmyAc_1"/>
    <property type="match status" value="1"/>
</dbReference>
<evidence type="ECO:0000313" key="3">
    <source>
        <dbReference type="Proteomes" id="UP000001219"/>
    </source>
</evidence>
<evidence type="ECO:0000313" key="2">
    <source>
        <dbReference type="EMBL" id="ACY22929.1"/>
    </source>
</evidence>
<accession>D0L2M6</accession>
<dbReference type="RefSeq" id="WP_012835436.1">
    <property type="nucleotide sequence ID" value="NC_013441.1"/>
</dbReference>
<dbReference type="CAZy" id="GH13">
    <property type="family name" value="Glycoside Hydrolase Family 13"/>
</dbReference>